<proteinExistence type="predicted"/>
<dbReference type="EMBL" id="KP795691">
    <property type="protein sequence ID" value="AKN40322.1"/>
    <property type="molecule type" value="Genomic_DNA"/>
</dbReference>
<sequence>MNVRLNPQEQVRLMGTIERLTKAGMPQKAIAHQLVTFGSKRKIGGASVRSDPQARSVIMSGIRALSGQYGLFGAALR</sequence>
<accession>A0A0H4A080</accession>
<protein>
    <submittedName>
        <fullName evidence="1">Uncharacterized protein</fullName>
    </submittedName>
</protein>
<name>A0A0H4A080_9VIBR</name>
<reference evidence="1" key="1">
    <citation type="journal article" date="2015" name="MBio">
        <title>Eco-Evolutionary Dynamics of Episomes among Ecologically Cohesive Bacterial Populations.</title>
        <authorList>
            <person name="Xue H."/>
            <person name="Cordero O.X."/>
            <person name="Camas F.M."/>
            <person name="Trimble W."/>
            <person name="Meyer F."/>
            <person name="Guglielmini J."/>
            <person name="Rocha E.P."/>
            <person name="Polz M.F."/>
        </authorList>
    </citation>
    <scope>NUCLEOTIDE SEQUENCE</scope>
    <source>
        <strain evidence="1">FF_112</strain>
    </source>
</reference>
<dbReference type="AlphaFoldDB" id="A0A0H4A080"/>
<organism evidence="1">
    <name type="scientific">Vibrio tasmaniensis</name>
    <dbReference type="NCBI Taxonomy" id="212663"/>
    <lineage>
        <taxon>Bacteria</taxon>
        <taxon>Pseudomonadati</taxon>
        <taxon>Pseudomonadota</taxon>
        <taxon>Gammaproteobacteria</taxon>
        <taxon>Vibrionales</taxon>
        <taxon>Vibrionaceae</taxon>
        <taxon>Vibrio</taxon>
    </lineage>
</organism>
<evidence type="ECO:0000313" key="1">
    <source>
        <dbReference type="EMBL" id="AKN40322.1"/>
    </source>
</evidence>